<feature type="compositionally biased region" description="Polar residues" evidence="1">
    <location>
        <begin position="171"/>
        <end position="188"/>
    </location>
</feature>
<dbReference type="EMBL" id="JABXBU010001863">
    <property type="protein sequence ID" value="KAF8782630.1"/>
    <property type="molecule type" value="Genomic_DNA"/>
</dbReference>
<organism evidence="3 4">
    <name type="scientific">Argiope bruennichi</name>
    <name type="common">Wasp spider</name>
    <name type="synonym">Aranea bruennichi</name>
    <dbReference type="NCBI Taxonomy" id="94029"/>
    <lineage>
        <taxon>Eukaryota</taxon>
        <taxon>Metazoa</taxon>
        <taxon>Ecdysozoa</taxon>
        <taxon>Arthropoda</taxon>
        <taxon>Chelicerata</taxon>
        <taxon>Arachnida</taxon>
        <taxon>Araneae</taxon>
        <taxon>Araneomorphae</taxon>
        <taxon>Entelegynae</taxon>
        <taxon>Araneoidea</taxon>
        <taxon>Araneidae</taxon>
        <taxon>Argiope</taxon>
    </lineage>
</organism>
<evidence type="ECO:0000256" key="2">
    <source>
        <dbReference type="SAM" id="SignalP"/>
    </source>
</evidence>
<feature type="compositionally biased region" description="Basic and acidic residues" evidence="1">
    <location>
        <begin position="161"/>
        <end position="170"/>
    </location>
</feature>
<name>A0A8T0EX07_ARGBR</name>
<feature type="chain" id="PRO_5035892368" evidence="2">
    <location>
        <begin position="21"/>
        <end position="244"/>
    </location>
</feature>
<reference evidence="3" key="2">
    <citation type="submission" date="2020-06" db="EMBL/GenBank/DDBJ databases">
        <authorList>
            <person name="Sheffer M."/>
        </authorList>
    </citation>
    <scope>NUCLEOTIDE SEQUENCE</scope>
</reference>
<comment type="caution">
    <text evidence="3">The sequence shown here is derived from an EMBL/GenBank/DDBJ whole genome shotgun (WGS) entry which is preliminary data.</text>
</comment>
<gene>
    <name evidence="3" type="ORF">HNY73_012894</name>
</gene>
<proteinExistence type="predicted"/>
<keyword evidence="4" id="KW-1185">Reference proteome</keyword>
<reference evidence="3" key="1">
    <citation type="journal article" date="2020" name="bioRxiv">
        <title>Chromosome-level reference genome of the European wasp spider Argiope bruennichi: a resource for studies on range expansion and evolutionary adaptation.</title>
        <authorList>
            <person name="Sheffer M.M."/>
            <person name="Hoppe A."/>
            <person name="Krehenwinkel H."/>
            <person name="Uhl G."/>
            <person name="Kuss A.W."/>
            <person name="Jensen L."/>
            <person name="Jensen C."/>
            <person name="Gillespie R.G."/>
            <person name="Hoff K.J."/>
            <person name="Prost S."/>
        </authorList>
    </citation>
    <scope>NUCLEOTIDE SEQUENCE</scope>
</reference>
<protein>
    <submittedName>
        <fullName evidence="3">Uncharacterized protein</fullName>
    </submittedName>
</protein>
<dbReference type="AlphaFoldDB" id="A0A8T0EX07"/>
<evidence type="ECO:0000256" key="1">
    <source>
        <dbReference type="SAM" id="MobiDB-lite"/>
    </source>
</evidence>
<evidence type="ECO:0000313" key="3">
    <source>
        <dbReference type="EMBL" id="KAF8782630.1"/>
    </source>
</evidence>
<feature type="region of interest" description="Disordered" evidence="1">
    <location>
        <begin position="161"/>
        <end position="244"/>
    </location>
</feature>
<feature type="compositionally biased region" description="Basic and acidic residues" evidence="1">
    <location>
        <begin position="198"/>
        <end position="227"/>
    </location>
</feature>
<keyword evidence="2" id="KW-0732">Signal</keyword>
<evidence type="ECO:0000313" key="4">
    <source>
        <dbReference type="Proteomes" id="UP000807504"/>
    </source>
</evidence>
<feature type="signal peptide" evidence="2">
    <location>
        <begin position="1"/>
        <end position="20"/>
    </location>
</feature>
<sequence length="244" mass="27257">MCLTLLSYWTGLLILDKLDCKCYKRSAARKGMTAIYDCTSELNWQLAKRKPQNFTKWKIIENFMDVCIENPQDITKGTLIDVLDALEELKESIYEDAAMLGIPPKQRSKIITRSDYDDAVLKSGSKPKSSSNLEADNKNAYKSAKDWKPPTIGSVLNEADSISKSEESTQTHDLSVTEKVNSEMQSSLKSDEESVLSEDSHDSSTHTETVKSLKVTNIDKEVLDLRAKGSSTTDNDSEDRSDGK</sequence>
<dbReference type="Proteomes" id="UP000807504">
    <property type="component" value="Unassembled WGS sequence"/>
</dbReference>
<accession>A0A8T0EX07</accession>